<protein>
    <submittedName>
        <fullName evidence="1">Uncharacterized protein</fullName>
    </submittedName>
</protein>
<proteinExistence type="predicted"/>
<comment type="caution">
    <text evidence="1">The sequence shown here is derived from an EMBL/GenBank/DDBJ whole genome shotgun (WGS) entry which is preliminary data.</text>
</comment>
<organism evidence="1 2">
    <name type="scientific">Zygosaccharomyces rouxii</name>
    <dbReference type="NCBI Taxonomy" id="4956"/>
    <lineage>
        <taxon>Eukaryota</taxon>
        <taxon>Fungi</taxon>
        <taxon>Dikarya</taxon>
        <taxon>Ascomycota</taxon>
        <taxon>Saccharomycotina</taxon>
        <taxon>Saccharomycetes</taxon>
        <taxon>Saccharomycetales</taxon>
        <taxon>Saccharomycetaceae</taxon>
        <taxon>Zygosaccharomyces</taxon>
    </lineage>
</organism>
<dbReference type="Proteomes" id="UP000187013">
    <property type="component" value="Unassembled WGS sequence"/>
</dbReference>
<sequence length="76" mass="8610">MQSYPSFENLICNSIDLTFYEGPGMKKALLRSQLALASQCELVTCICNEISECDPMKRASGNKLIYWKGLKFSSFF</sequence>
<evidence type="ECO:0000313" key="1">
    <source>
        <dbReference type="EMBL" id="GAV49844.1"/>
    </source>
</evidence>
<reference evidence="1 2" key="1">
    <citation type="submission" date="2016-08" db="EMBL/GenBank/DDBJ databases">
        <title>Draft genome sequence of allopolyploid Zygosaccharomyces rouxii.</title>
        <authorList>
            <person name="Watanabe J."/>
            <person name="Uehara K."/>
            <person name="Mogi Y."/>
            <person name="Tsukioka Y."/>
        </authorList>
    </citation>
    <scope>NUCLEOTIDE SEQUENCE [LARGE SCALE GENOMIC DNA]</scope>
    <source>
        <strain evidence="1 2">NBRC 110957</strain>
    </source>
</reference>
<name>A0A1Q3A295_ZYGRO</name>
<dbReference type="AlphaFoldDB" id="A0A1Q3A295"/>
<dbReference type="EMBL" id="BDGX01000018">
    <property type="protein sequence ID" value="GAV49844.1"/>
    <property type="molecule type" value="Genomic_DNA"/>
</dbReference>
<accession>A0A1Q3A295</accession>
<evidence type="ECO:0000313" key="2">
    <source>
        <dbReference type="Proteomes" id="UP000187013"/>
    </source>
</evidence>
<gene>
    <name evidence="1" type="ORF">ZYGR_0R00870</name>
</gene>